<dbReference type="Proteomes" id="UP001243375">
    <property type="component" value="Unassembled WGS sequence"/>
</dbReference>
<dbReference type="EMBL" id="JASBWU010000001">
    <property type="protein sequence ID" value="KAJ9125217.1"/>
    <property type="molecule type" value="Genomic_DNA"/>
</dbReference>
<sequence length="1273" mass="134362">MSDTRGAQRRPNNRGAATSGGGGKRVNVNANGGAAFKTDTDISRAAANAGERELQPWMPDSSNDSGADGLGGLDDETFGAVSGGLGAGKGNGGGGTAGWDQFATNAKLFGQSNTTPYSEELYTTRLNRSSHNFREREREAERLAREIEQGVSDNPHIKEERGQVLVGAGDEEERFSGVVRTAEVNTVKVAPGRGKGAYVPFGARAGDAAGEKDMKKKKPVPVIALQAPSTAGTPAKLPITIANPASSSANKPTTPTPLTNASSTNTNTTTLAVTSAAPAARTDITHSLRSFADAERSKIAAVKADFSKTERERRLAELVAFGREFKVPPKWSGAPGSEGKEAVKEKESAKGQGKKDKPAAVNGTGITKPGPTNASSAGKPSPSIRIAMRIPEIPPFKGSNSARVTQPALPTLPAPTATAAGEGKVAVPATADRSVPVIGSSPVGNGQGLQLQPQGDDKKEKKDSVVVAPASGAGAKMTGGQAGGRLNPAASAFTFKPNPTASAFRPLGNAPPVVNGARNGPSVVAGGVSPNATKGLLPGHVLSPAATPVTGPTVSPAHAQTVLASPQQLQQQQGMTNAFFVFPLKRTPGVNIRDDFNPIRARRAVSAPVPRPEDQMQHPTGMYNLHMNGIVVNPALAMHGGGGGPPPSAATPGPGGGAPNGMSPHIPIQGLEDERFSPSPQLGIGPGGPGGFNRMPHQAMQPMGQPGMYFINGPMMQGMPYNPQMMPGSGGPPVRPGAGMYYPQQQQPGQGMSSHRTIFQHYLPFAARFREYTAFVDGLSGRTISSTQLRIDALRLGRGIQKILPQNCASGGEPAVALIFSPNSVDFPQIFFGCQSVKVITSLANAGYTANELAHQIRDGQPFVAFVHPSLQETFLRAIDSLKAEGFHAIPTVYWAVPGPELPAGVTRDVLTYDRLMVDHIQIKDYQGIQARADEARDTALLCYSSGTVSPYPPVVVCLNFHWIAKRLGIIPLLNGVPVVILPGFTPERFFSTIARYRITHAYVVPPIVIHMANSPLADDYDLSNLKWTRSAAAPLGKEVVAKVKARFGDDLIMTQGYGLTESTAVCACQTVEESETYPGSTGTLYPTLEARLLDTDLRDVAPGEAGELCLRGPTVMKYELYFCSMERSLTKADLAEATGIIQWQPRQVSPPTGGIVLVISHSIVDRLKELIKYNGFQVAPAELEAMLLKHPKIADVAVIGVVSRERATELPRAYVVPLENGVDQKAQNALTKEIIAWVADNVSDSSEREFGSSDPTCCERRPIINGFEADVF</sequence>
<name>A0ACC2XPM9_9TREE</name>
<keyword evidence="2" id="KW-1185">Reference proteome</keyword>
<organism evidence="1 2">
    <name type="scientific">Naganishia vaughanmartiniae</name>
    <dbReference type="NCBI Taxonomy" id="1424756"/>
    <lineage>
        <taxon>Eukaryota</taxon>
        <taxon>Fungi</taxon>
        <taxon>Dikarya</taxon>
        <taxon>Basidiomycota</taxon>
        <taxon>Agaricomycotina</taxon>
        <taxon>Tremellomycetes</taxon>
        <taxon>Filobasidiales</taxon>
        <taxon>Filobasidiaceae</taxon>
        <taxon>Naganishia</taxon>
    </lineage>
</organism>
<evidence type="ECO:0000313" key="1">
    <source>
        <dbReference type="EMBL" id="KAJ9125217.1"/>
    </source>
</evidence>
<gene>
    <name evidence="1" type="ORF">QFC22_000171</name>
</gene>
<accession>A0ACC2XPM9</accession>
<reference evidence="1" key="1">
    <citation type="submission" date="2023-04" db="EMBL/GenBank/DDBJ databases">
        <title>Draft Genome sequencing of Naganishia species isolated from polar environments using Oxford Nanopore Technology.</title>
        <authorList>
            <person name="Leo P."/>
            <person name="Venkateswaran K."/>
        </authorList>
    </citation>
    <scope>NUCLEOTIDE SEQUENCE</scope>
    <source>
        <strain evidence="1">MNA-CCFEE 5425</strain>
    </source>
</reference>
<protein>
    <submittedName>
        <fullName evidence="1">Uncharacterized protein</fullName>
    </submittedName>
</protein>
<proteinExistence type="predicted"/>
<comment type="caution">
    <text evidence="1">The sequence shown here is derived from an EMBL/GenBank/DDBJ whole genome shotgun (WGS) entry which is preliminary data.</text>
</comment>
<evidence type="ECO:0000313" key="2">
    <source>
        <dbReference type="Proteomes" id="UP001243375"/>
    </source>
</evidence>